<dbReference type="AlphaFoldDB" id="A0A7S3Y3T2"/>
<reference evidence="2" key="1">
    <citation type="submission" date="2021-01" db="EMBL/GenBank/DDBJ databases">
        <authorList>
            <person name="Corre E."/>
            <person name="Pelletier E."/>
            <person name="Niang G."/>
            <person name="Scheremetjew M."/>
            <person name="Finn R."/>
            <person name="Kale V."/>
            <person name="Holt S."/>
            <person name="Cochrane G."/>
            <person name="Meng A."/>
            <person name="Brown T."/>
            <person name="Cohen L."/>
        </authorList>
    </citation>
    <scope>NUCLEOTIDE SEQUENCE</scope>
    <source>
        <strain evidence="2">CCMP3107</strain>
    </source>
</reference>
<evidence type="ECO:0000256" key="1">
    <source>
        <dbReference type="SAM" id="MobiDB-lite"/>
    </source>
</evidence>
<feature type="compositionally biased region" description="Basic and acidic residues" evidence="1">
    <location>
        <begin position="1"/>
        <end position="20"/>
    </location>
</feature>
<dbReference type="EMBL" id="HBIU01042202">
    <property type="protein sequence ID" value="CAE0640319.1"/>
    <property type="molecule type" value="Transcribed_RNA"/>
</dbReference>
<evidence type="ECO:0000313" key="2">
    <source>
        <dbReference type="EMBL" id="CAE0640319.1"/>
    </source>
</evidence>
<feature type="region of interest" description="Disordered" evidence="1">
    <location>
        <begin position="1"/>
        <end position="23"/>
    </location>
</feature>
<protein>
    <submittedName>
        <fullName evidence="2">Uncharacterized protein</fullName>
    </submittedName>
</protein>
<feature type="region of interest" description="Disordered" evidence="1">
    <location>
        <begin position="33"/>
        <end position="52"/>
    </location>
</feature>
<sequence length="304" mass="33415">MRPGERERKMVPNGSRRFEMQSKNSSLLQLLEKTQKAHPEQVRTSKHQKSFSGPLDAETLLRRTVVNVSPPVTKSEDTSKHNQLFGSETVQDTKSTHKKLFASTSDLEACTTFVRTGLAVPVSGNIQSGSAARVSSCPDISVVAATANPCDDTMIQDELQHLRQSNSVLARARSPDLQPGGKLRTLLEQEIARAAAEAKATSINSSGSQSDDLRTQLKEEKDWACPPADMQQCQELLNQEGEPTLQVKKSVTEEESITKTGKEEMANHLSNADIPDAHGGDINDPPRNILQLLNRRRQKGGDVW</sequence>
<gene>
    <name evidence="2" type="ORF">HAKA00212_LOCUS19138</name>
</gene>
<accession>A0A7S3Y3T2</accession>
<name>A0A7S3Y3T2_HETAK</name>
<organism evidence="2">
    <name type="scientific">Heterosigma akashiwo</name>
    <name type="common">Chromophytic alga</name>
    <name type="synonym">Heterosigma carterae</name>
    <dbReference type="NCBI Taxonomy" id="2829"/>
    <lineage>
        <taxon>Eukaryota</taxon>
        <taxon>Sar</taxon>
        <taxon>Stramenopiles</taxon>
        <taxon>Ochrophyta</taxon>
        <taxon>Raphidophyceae</taxon>
        <taxon>Chattonellales</taxon>
        <taxon>Chattonellaceae</taxon>
        <taxon>Heterosigma</taxon>
    </lineage>
</organism>
<feature type="compositionally biased region" description="Basic and acidic residues" evidence="1">
    <location>
        <begin position="33"/>
        <end position="43"/>
    </location>
</feature>
<proteinExistence type="predicted"/>
<feature type="region of interest" description="Disordered" evidence="1">
    <location>
        <begin position="252"/>
        <end position="287"/>
    </location>
</feature>
<feature type="compositionally biased region" description="Basic and acidic residues" evidence="1">
    <location>
        <begin position="252"/>
        <end position="266"/>
    </location>
</feature>